<proteinExistence type="inferred from homology"/>
<dbReference type="GO" id="GO:0071978">
    <property type="term" value="P:bacterial-type flagellum-dependent swarming motility"/>
    <property type="evidence" value="ECO:0007669"/>
    <property type="project" value="TreeGrafter"/>
</dbReference>
<dbReference type="Pfam" id="PF22692">
    <property type="entry name" value="LlgE_F_G_D1"/>
    <property type="match status" value="1"/>
</dbReference>
<dbReference type="PANTHER" id="PTHR30435">
    <property type="entry name" value="FLAGELLAR PROTEIN"/>
    <property type="match status" value="1"/>
</dbReference>
<accession>A0A1M6DRC0</accession>
<keyword evidence="9" id="KW-0966">Cell projection</keyword>
<dbReference type="PROSITE" id="PS00588">
    <property type="entry name" value="FLAGELLA_BB_ROD"/>
    <property type="match status" value="1"/>
</dbReference>
<dbReference type="InterPro" id="IPR010930">
    <property type="entry name" value="Flg_bb/hook_C_dom"/>
</dbReference>
<evidence type="ECO:0000259" key="7">
    <source>
        <dbReference type="Pfam" id="PF06429"/>
    </source>
</evidence>
<reference evidence="9 10" key="1">
    <citation type="submission" date="2016-11" db="EMBL/GenBank/DDBJ databases">
        <authorList>
            <person name="Varghese N."/>
            <person name="Submissions S."/>
        </authorList>
    </citation>
    <scope>NUCLEOTIDE SEQUENCE [LARGE SCALE GENOMIC DNA]</scope>
    <source>
        <strain evidence="9 10">DSM 19027</strain>
    </source>
</reference>
<evidence type="ECO:0000256" key="3">
    <source>
        <dbReference type="ARBA" id="ARBA00025933"/>
    </source>
</evidence>
<dbReference type="Pfam" id="PF00460">
    <property type="entry name" value="Flg_bb_rod"/>
    <property type="match status" value="1"/>
</dbReference>
<name>A0A1M6DRC0_9FIRM</name>
<organism evidence="9 10">
    <name type="scientific">Thermoclostridium caenicola</name>
    <dbReference type="NCBI Taxonomy" id="659425"/>
    <lineage>
        <taxon>Bacteria</taxon>
        <taxon>Bacillati</taxon>
        <taxon>Bacillota</taxon>
        <taxon>Clostridia</taxon>
        <taxon>Eubacteriales</taxon>
        <taxon>Oscillospiraceae</taxon>
        <taxon>Thermoclostridium</taxon>
    </lineage>
</organism>
<keyword evidence="9" id="KW-0282">Flagellum</keyword>
<dbReference type="AlphaFoldDB" id="A0A1M6DRC0"/>
<comment type="subunit">
    <text evidence="3">The basal body constitutes a major portion of the flagellar organelle and consists of four rings (L,P,S, and M) mounted on a central rod. The rod consists of about 26 subunits of FlgG in the distal portion, and FlgB, FlgC and FlgF are thought to build up the proximal portion of the rod with about 6 subunits each.</text>
</comment>
<dbReference type="InterPro" id="IPR020013">
    <property type="entry name" value="Flagellar_FlgE/F/G"/>
</dbReference>
<gene>
    <name evidence="9" type="ORF">SAMN05444373_100872</name>
</gene>
<evidence type="ECO:0000259" key="6">
    <source>
        <dbReference type="Pfam" id="PF00460"/>
    </source>
</evidence>
<feature type="domain" description="Flagellar basal body rod protein N-terminal" evidence="6">
    <location>
        <begin position="7"/>
        <end position="35"/>
    </location>
</feature>
<comment type="similarity">
    <text evidence="1 5">Belongs to the flagella basal body rod proteins family.</text>
</comment>
<dbReference type="NCBIfam" id="TIGR03506">
    <property type="entry name" value="FlgEFG_subfam"/>
    <property type="match status" value="2"/>
</dbReference>
<comment type="subcellular location">
    <subcellularLocation>
        <location evidence="5">Bacterial flagellum basal body</location>
    </subcellularLocation>
</comment>
<evidence type="ECO:0000256" key="2">
    <source>
        <dbReference type="ARBA" id="ARBA00017948"/>
    </source>
</evidence>
<evidence type="ECO:0000313" key="9">
    <source>
        <dbReference type="EMBL" id="SHI75680.1"/>
    </source>
</evidence>
<feature type="domain" description="Flagellar hook protein FlgE/F/G-like D1" evidence="8">
    <location>
        <begin position="94"/>
        <end position="163"/>
    </location>
</feature>
<evidence type="ECO:0000313" key="10">
    <source>
        <dbReference type="Proteomes" id="UP000324781"/>
    </source>
</evidence>
<dbReference type="InterPro" id="IPR012834">
    <property type="entry name" value="FlgG_G_neg"/>
</dbReference>
<evidence type="ECO:0000259" key="8">
    <source>
        <dbReference type="Pfam" id="PF22692"/>
    </source>
</evidence>
<protein>
    <recommendedName>
        <fullName evidence="2 4">Flagellar basal-body rod protein FlgG</fullName>
    </recommendedName>
</protein>
<dbReference type="PANTHER" id="PTHR30435:SF19">
    <property type="entry name" value="FLAGELLAR BASAL-BODY ROD PROTEIN FLGG"/>
    <property type="match status" value="1"/>
</dbReference>
<evidence type="ECO:0000256" key="1">
    <source>
        <dbReference type="ARBA" id="ARBA00009677"/>
    </source>
</evidence>
<dbReference type="Proteomes" id="UP000324781">
    <property type="component" value="Unassembled WGS sequence"/>
</dbReference>
<dbReference type="SUPFAM" id="SSF117143">
    <property type="entry name" value="Flagellar hook protein flgE"/>
    <property type="match status" value="1"/>
</dbReference>
<dbReference type="Pfam" id="PF06429">
    <property type="entry name" value="Flg_bbr_C"/>
    <property type="match status" value="1"/>
</dbReference>
<dbReference type="InterPro" id="IPR037925">
    <property type="entry name" value="FlgE/F/G-like"/>
</dbReference>
<sequence>MMRSLWTAATGMKAMQFSVDTIANNLANVSTTAYKKEKPEFEDLLYVTMQQAYSDGENTRPVNLQVGHGVVARANVRDFTMGAIQQTGNKLDMAIEGDAFFLVRGPDGNPYYTRDGSFKVSMTDMGKMLATSKGYPVLDRDGLEIYLDTDLENIIIEPSGEILYRDPETGTSMSTGQFIGLFQFENVQGLEAVGGNMYRTTSASGEAIPDEETENPSTIRTGFLEASNVQVVEEMVKLITAQRAYELNSKAITTSDEMLQVANNLRR</sequence>
<keyword evidence="9" id="KW-0969">Cilium</keyword>
<dbReference type="InterPro" id="IPR053967">
    <property type="entry name" value="LlgE_F_G-like_D1"/>
</dbReference>
<dbReference type="RefSeq" id="WP_149678105.1">
    <property type="nucleotide sequence ID" value="NZ_FQZP01000008.1"/>
</dbReference>
<keyword evidence="10" id="KW-1185">Reference proteome</keyword>
<dbReference type="InterPro" id="IPR019776">
    <property type="entry name" value="Flagellar_basal_body_rod_CS"/>
</dbReference>
<dbReference type="EMBL" id="FQZP01000008">
    <property type="protein sequence ID" value="SHI75680.1"/>
    <property type="molecule type" value="Genomic_DNA"/>
</dbReference>
<keyword evidence="5" id="KW-0975">Bacterial flagellum</keyword>
<evidence type="ECO:0000256" key="5">
    <source>
        <dbReference type="RuleBase" id="RU362116"/>
    </source>
</evidence>
<dbReference type="InterPro" id="IPR001444">
    <property type="entry name" value="Flag_bb_rod_N"/>
</dbReference>
<dbReference type="NCBIfam" id="TIGR02488">
    <property type="entry name" value="flgG_G_neg"/>
    <property type="match status" value="1"/>
</dbReference>
<feature type="domain" description="Flagellar basal-body/hook protein C-terminal" evidence="7">
    <location>
        <begin position="221"/>
        <end position="265"/>
    </location>
</feature>
<dbReference type="GO" id="GO:0009426">
    <property type="term" value="C:bacterial-type flagellum basal body, distal rod"/>
    <property type="evidence" value="ECO:0007669"/>
    <property type="project" value="UniProtKB-UniRule"/>
</dbReference>
<dbReference type="OrthoDB" id="9804559at2"/>
<evidence type="ECO:0000256" key="4">
    <source>
        <dbReference type="NCBIfam" id="TIGR02488"/>
    </source>
</evidence>